<comment type="similarity">
    <text evidence="1">Belongs to the short-chain dehydrogenases/reductases (SDR) family.</text>
</comment>
<evidence type="ECO:0000313" key="4">
    <source>
        <dbReference type="Proteomes" id="UP000604765"/>
    </source>
</evidence>
<evidence type="ECO:0000256" key="2">
    <source>
        <dbReference type="ARBA" id="ARBA00023002"/>
    </source>
</evidence>
<sequence>MTQKVAVVTNATSEIGLAIAKQLMMKGVRIIATGTDRERLKQIEDTYELFEGRYVQSNSCSAVKHFVSDVVRQYGQIHYSFPVAESSEAGLMLHQPLADWNFVVNLVLNGVFWFVKYIGRQMKQQNSGQIVMVSSLAAHVQTFGEADYAKIKSAISLFTKSAALELQDSNVQVNAIIPGVVAKMPAANTKRVVGQANQSIPVSAKRPAKPSEIAEPAIFLASEAASYINGVTLVVDGGWEVTGLPDVRS</sequence>
<dbReference type="SUPFAM" id="SSF51735">
    <property type="entry name" value="NAD(P)-binding Rossmann-fold domains"/>
    <property type="match status" value="1"/>
</dbReference>
<dbReference type="Proteomes" id="UP000604765">
    <property type="component" value="Unassembled WGS sequence"/>
</dbReference>
<comment type="caution">
    <text evidence="3">The sequence shown here is derived from an EMBL/GenBank/DDBJ whole genome shotgun (WGS) entry which is preliminary data.</text>
</comment>
<protein>
    <submittedName>
        <fullName evidence="3">3-ketoacyl-ACP reductase</fullName>
    </submittedName>
</protein>
<keyword evidence="4" id="KW-1185">Reference proteome</keyword>
<evidence type="ECO:0000256" key="1">
    <source>
        <dbReference type="ARBA" id="ARBA00006484"/>
    </source>
</evidence>
<evidence type="ECO:0000313" key="3">
    <source>
        <dbReference type="EMBL" id="GHP14005.1"/>
    </source>
</evidence>
<accession>A0ABQ3VYM9</accession>
<proteinExistence type="inferred from homology"/>
<dbReference type="InterPro" id="IPR002347">
    <property type="entry name" value="SDR_fam"/>
</dbReference>
<dbReference type="EMBL" id="BNJR01000012">
    <property type="protein sequence ID" value="GHP14005.1"/>
    <property type="molecule type" value="Genomic_DNA"/>
</dbReference>
<dbReference type="PANTHER" id="PTHR24321">
    <property type="entry name" value="DEHYDROGENASES, SHORT CHAIN"/>
    <property type="match status" value="1"/>
</dbReference>
<dbReference type="RefSeq" id="WP_203630016.1">
    <property type="nucleotide sequence ID" value="NZ_BNJR01000012.1"/>
</dbReference>
<dbReference type="PANTHER" id="PTHR24321:SF8">
    <property type="entry name" value="ESTRADIOL 17-BETA-DEHYDROGENASE 8-RELATED"/>
    <property type="match status" value="1"/>
</dbReference>
<dbReference type="Pfam" id="PF13561">
    <property type="entry name" value="adh_short_C2"/>
    <property type="match status" value="1"/>
</dbReference>
<dbReference type="Gene3D" id="3.40.50.720">
    <property type="entry name" value="NAD(P)-binding Rossmann-like Domain"/>
    <property type="match status" value="1"/>
</dbReference>
<organism evidence="3 4">
    <name type="scientific">Lentilactobacillus fungorum</name>
    <dbReference type="NCBI Taxonomy" id="2201250"/>
    <lineage>
        <taxon>Bacteria</taxon>
        <taxon>Bacillati</taxon>
        <taxon>Bacillota</taxon>
        <taxon>Bacilli</taxon>
        <taxon>Lactobacillales</taxon>
        <taxon>Lactobacillaceae</taxon>
        <taxon>Lentilactobacillus</taxon>
    </lineage>
</organism>
<keyword evidence="2" id="KW-0560">Oxidoreductase</keyword>
<gene>
    <name evidence="3" type="primary">fabG_2</name>
    <name evidence="3" type="ORF">YK48G_14300</name>
</gene>
<dbReference type="InterPro" id="IPR036291">
    <property type="entry name" value="NAD(P)-bd_dom_sf"/>
</dbReference>
<dbReference type="PRINTS" id="PR00081">
    <property type="entry name" value="GDHRDH"/>
</dbReference>
<reference evidence="3 4" key="1">
    <citation type="journal article" date="2021" name="Int. J. Syst. Evol. Microbiol.">
        <title>Lentilactobacillus fungorum sp. nov., isolated from spent mushroom substrates.</title>
        <authorList>
            <person name="Tohno M."/>
            <person name="Tanizawa Y."/>
            <person name="Kojima Y."/>
            <person name="Sakamoto M."/>
            <person name="Ohkuma M."/>
            <person name="Kobayashi H."/>
        </authorList>
    </citation>
    <scope>NUCLEOTIDE SEQUENCE [LARGE SCALE GENOMIC DNA]</scope>
    <source>
        <strain evidence="3 4">YK48G</strain>
    </source>
</reference>
<name>A0ABQ3VYM9_9LACO</name>
<dbReference type="CDD" id="cd05233">
    <property type="entry name" value="SDR_c"/>
    <property type="match status" value="1"/>
</dbReference>